<accession>A0A6G1HUA4</accession>
<keyword evidence="9 10" id="KW-0539">Nucleus</keyword>
<dbReference type="InterPro" id="IPR040168">
    <property type="entry name" value="Not2/3/5"/>
</dbReference>
<keyword evidence="11" id="KW-0175">Coiled coil</keyword>
<proteinExistence type="inferred from homology"/>
<gene>
    <name evidence="15" type="ORF">EJ06DRAFT_538405</name>
</gene>
<evidence type="ECO:0000256" key="4">
    <source>
        <dbReference type="ARBA" id="ARBA00022490"/>
    </source>
</evidence>
<evidence type="ECO:0000256" key="11">
    <source>
        <dbReference type="SAM" id="Coils"/>
    </source>
</evidence>
<keyword evidence="16" id="KW-1185">Reference proteome</keyword>
<keyword evidence="6" id="KW-0597">Phosphoprotein</keyword>
<dbReference type="GO" id="GO:0000289">
    <property type="term" value="P:nuclear-transcribed mRNA poly(A) tail shortening"/>
    <property type="evidence" value="ECO:0007669"/>
    <property type="project" value="UniProtKB-ARBA"/>
</dbReference>
<keyword evidence="4 10" id="KW-0963">Cytoplasm</keyword>
<keyword evidence="8 10" id="KW-0804">Transcription</keyword>
<feature type="domain" description="NOT2/NOT3/NOT5 C-terminal" evidence="14">
    <location>
        <begin position="484"/>
        <end position="610"/>
    </location>
</feature>
<dbReference type="InterPro" id="IPR038635">
    <property type="entry name" value="CCR4-NOT_su2/3/5_C_sf"/>
</dbReference>
<dbReference type="Proteomes" id="UP000799640">
    <property type="component" value="Unassembled WGS sequence"/>
</dbReference>
<evidence type="ECO:0000256" key="9">
    <source>
        <dbReference type="ARBA" id="ARBA00023242"/>
    </source>
</evidence>
<sequence>MAARKLQNEIEKCFKKVSEGVQQFESVYEKIQQATNPAQKEKLEDALKKEIKKLQRSRDQIKAWAASNEIKDKKALLEQRKLIETQMEKFKAVEKEMKTKAYSKEGLQAAAKLDPKEREKAEVCEFLSRMVDELERQIEQTEAEAENIIASIKKGKKDTAKSERAAALERLTERHKWHQSRLELMWRSLENGGLDVEQVKELEEEIKYYVEENRSADFVENEEIYDELDLQDEEDLFGMVGDTDRVSSQDTQSLADDLGDDRPIVSGKQKSTSISDISAPSARRPSTQLKSPLPALATLHAPLPTSNGSSAAVMKPAPPPARAEPLKYASAAAAAAAGEQNELGVAALPAPPGSKLAAASPAVTSASLKSPTVPPAQPVSAPSSSSSASRPVESPAPPAPVKAPPAAVAPPTAEESKSEKGADDHPLTPALTNGDTHSDDEDEPIYHLPASLEDLVSAFEAAKSAASRPPLNPDAQRLFAAGAVSFPESVDAERPMHYRPQNPYPYTPSHYPQEPLGLFDDARLYTRVDGDTLFYAFYYRQGTYQQYLAAKALKAQSWRFHKQYQTWFQRHEEPKSITEDYEQGTYRFFDYESTWMNRRKADFKFHYRWLEDDL</sequence>
<feature type="compositionally biased region" description="Pro residues" evidence="12">
    <location>
        <begin position="394"/>
        <end position="403"/>
    </location>
</feature>
<dbReference type="EMBL" id="ML996697">
    <property type="protein sequence ID" value="KAF2399600.1"/>
    <property type="molecule type" value="Genomic_DNA"/>
</dbReference>
<feature type="compositionally biased region" description="Low complexity" evidence="12">
    <location>
        <begin position="378"/>
        <end position="393"/>
    </location>
</feature>
<keyword evidence="10" id="KW-0010">Activator</keyword>
<evidence type="ECO:0000256" key="6">
    <source>
        <dbReference type="ARBA" id="ARBA00022553"/>
    </source>
</evidence>
<dbReference type="Gene3D" id="2.30.30.1020">
    <property type="entry name" value="CCR4-NOT complex subunit 2/3/5, C-terminal domain"/>
    <property type="match status" value="1"/>
</dbReference>
<dbReference type="Pfam" id="PF04153">
    <property type="entry name" value="NOT2_3_5_C"/>
    <property type="match status" value="1"/>
</dbReference>
<keyword evidence="7 10" id="KW-0805">Transcription regulation</keyword>
<dbReference type="GO" id="GO:0005634">
    <property type="term" value="C:nucleus"/>
    <property type="evidence" value="ECO:0007669"/>
    <property type="project" value="UniProtKB-SubCell"/>
</dbReference>
<evidence type="ECO:0000259" key="13">
    <source>
        <dbReference type="Pfam" id="PF04065"/>
    </source>
</evidence>
<comment type="subcellular location">
    <subcellularLocation>
        <location evidence="2 10">Cytoplasm</location>
    </subcellularLocation>
    <subcellularLocation>
        <location evidence="1 10">Nucleus</location>
    </subcellularLocation>
</comment>
<feature type="compositionally biased region" description="Low complexity" evidence="12">
    <location>
        <begin position="292"/>
        <end position="305"/>
    </location>
</feature>
<comment type="function">
    <text evidence="10">Acts as component of the CCR4-NOT core complex, which in the nucleus seems to be a general transcription factor, and in the cytoplasm the major mRNA deadenylase involved in mRNA turnover. The NOT protein subcomplex negatively regulates the basal and activated transcription of many genes. Preferentially affects TC-type TATA element-dependent transcription. Could directly or indirectly inhibit component(s) of the general transcription machinery.</text>
</comment>
<evidence type="ECO:0000313" key="16">
    <source>
        <dbReference type="Proteomes" id="UP000799640"/>
    </source>
</evidence>
<feature type="compositionally biased region" description="Low complexity" evidence="12">
    <location>
        <begin position="404"/>
        <end position="413"/>
    </location>
</feature>
<dbReference type="InterPro" id="IPR007282">
    <property type="entry name" value="NOT2/3/5_C"/>
</dbReference>
<feature type="domain" description="CCR4-Not complex component Not N-terminal" evidence="13">
    <location>
        <begin position="3"/>
        <end position="231"/>
    </location>
</feature>
<dbReference type="InterPro" id="IPR007207">
    <property type="entry name" value="Not_N"/>
</dbReference>
<evidence type="ECO:0000259" key="14">
    <source>
        <dbReference type="Pfam" id="PF04153"/>
    </source>
</evidence>
<name>A0A6G1HUA4_9PEZI</name>
<feature type="coiled-coil region" evidence="11">
    <location>
        <begin position="124"/>
        <end position="158"/>
    </location>
</feature>
<evidence type="ECO:0000256" key="1">
    <source>
        <dbReference type="ARBA" id="ARBA00004123"/>
    </source>
</evidence>
<evidence type="ECO:0000256" key="12">
    <source>
        <dbReference type="SAM" id="MobiDB-lite"/>
    </source>
</evidence>
<evidence type="ECO:0000313" key="15">
    <source>
        <dbReference type="EMBL" id="KAF2399600.1"/>
    </source>
</evidence>
<feature type="compositionally biased region" description="Basic and acidic residues" evidence="12">
    <location>
        <begin position="414"/>
        <end position="426"/>
    </location>
</feature>
<dbReference type="OrthoDB" id="293823at2759"/>
<dbReference type="InterPro" id="IPR012270">
    <property type="entry name" value="CCR4-NOT_su3/5"/>
</dbReference>
<keyword evidence="5 10" id="KW-0678">Repressor</keyword>
<dbReference type="FunFam" id="2.30.30.1020:FF:000006">
    <property type="entry name" value="CCR4-NOT transcription complex, subunit 3"/>
    <property type="match status" value="1"/>
</dbReference>
<dbReference type="GO" id="GO:0006355">
    <property type="term" value="P:regulation of DNA-templated transcription"/>
    <property type="evidence" value="ECO:0007669"/>
    <property type="project" value="InterPro"/>
</dbReference>
<feature type="compositionally biased region" description="Polar residues" evidence="12">
    <location>
        <begin position="268"/>
        <end position="290"/>
    </location>
</feature>
<evidence type="ECO:0000256" key="7">
    <source>
        <dbReference type="ARBA" id="ARBA00023015"/>
    </source>
</evidence>
<dbReference type="PIRSF" id="PIRSF005290">
    <property type="entry name" value="NOT_su_3_5"/>
    <property type="match status" value="1"/>
</dbReference>
<feature type="region of interest" description="Disordered" evidence="12">
    <location>
        <begin position="366"/>
        <end position="444"/>
    </location>
</feature>
<evidence type="ECO:0000256" key="3">
    <source>
        <dbReference type="ARBA" id="ARBA00007682"/>
    </source>
</evidence>
<feature type="region of interest" description="Disordered" evidence="12">
    <location>
        <begin position="243"/>
        <end position="330"/>
    </location>
</feature>
<organism evidence="15 16">
    <name type="scientific">Trichodelitschia bisporula</name>
    <dbReference type="NCBI Taxonomy" id="703511"/>
    <lineage>
        <taxon>Eukaryota</taxon>
        <taxon>Fungi</taxon>
        <taxon>Dikarya</taxon>
        <taxon>Ascomycota</taxon>
        <taxon>Pezizomycotina</taxon>
        <taxon>Dothideomycetes</taxon>
        <taxon>Dothideomycetes incertae sedis</taxon>
        <taxon>Phaeotrichales</taxon>
        <taxon>Phaeotrichaceae</taxon>
        <taxon>Trichodelitschia</taxon>
    </lineage>
</organism>
<dbReference type="PANTHER" id="PTHR23326">
    <property type="entry name" value="CCR4 NOT-RELATED"/>
    <property type="match status" value="1"/>
</dbReference>
<reference evidence="15" key="1">
    <citation type="journal article" date="2020" name="Stud. Mycol.">
        <title>101 Dothideomycetes genomes: a test case for predicting lifestyles and emergence of pathogens.</title>
        <authorList>
            <person name="Haridas S."/>
            <person name="Albert R."/>
            <person name="Binder M."/>
            <person name="Bloem J."/>
            <person name="Labutti K."/>
            <person name="Salamov A."/>
            <person name="Andreopoulos B."/>
            <person name="Baker S."/>
            <person name="Barry K."/>
            <person name="Bills G."/>
            <person name="Bluhm B."/>
            <person name="Cannon C."/>
            <person name="Castanera R."/>
            <person name="Culley D."/>
            <person name="Daum C."/>
            <person name="Ezra D."/>
            <person name="Gonzalez J."/>
            <person name="Henrissat B."/>
            <person name="Kuo A."/>
            <person name="Liang C."/>
            <person name="Lipzen A."/>
            <person name="Lutzoni F."/>
            <person name="Magnuson J."/>
            <person name="Mondo S."/>
            <person name="Nolan M."/>
            <person name="Ohm R."/>
            <person name="Pangilinan J."/>
            <person name="Park H.-J."/>
            <person name="Ramirez L."/>
            <person name="Alfaro M."/>
            <person name="Sun H."/>
            <person name="Tritt A."/>
            <person name="Yoshinaga Y."/>
            <person name="Zwiers L.-H."/>
            <person name="Turgeon B."/>
            <person name="Goodwin S."/>
            <person name="Spatafora J."/>
            <person name="Crous P."/>
            <person name="Grigoriev I."/>
        </authorList>
    </citation>
    <scope>NUCLEOTIDE SEQUENCE</scope>
    <source>
        <strain evidence="15">CBS 262.69</strain>
    </source>
</reference>
<protein>
    <recommendedName>
        <fullName evidence="10">General negative regulator of transcription subunit</fullName>
    </recommendedName>
</protein>
<dbReference type="GO" id="GO:0000932">
    <property type="term" value="C:P-body"/>
    <property type="evidence" value="ECO:0007669"/>
    <property type="project" value="UniProtKB-UniRule"/>
</dbReference>
<comment type="similarity">
    <text evidence="3 10">Belongs to the CNOT2/3/5 family.</text>
</comment>
<dbReference type="GO" id="GO:0030015">
    <property type="term" value="C:CCR4-NOT core complex"/>
    <property type="evidence" value="ECO:0007669"/>
    <property type="project" value="UniProtKB-UniRule"/>
</dbReference>
<evidence type="ECO:0000256" key="2">
    <source>
        <dbReference type="ARBA" id="ARBA00004496"/>
    </source>
</evidence>
<evidence type="ECO:0000256" key="5">
    <source>
        <dbReference type="ARBA" id="ARBA00022491"/>
    </source>
</evidence>
<dbReference type="Pfam" id="PF04065">
    <property type="entry name" value="Not3"/>
    <property type="match status" value="1"/>
</dbReference>
<evidence type="ECO:0000256" key="8">
    <source>
        <dbReference type="ARBA" id="ARBA00023163"/>
    </source>
</evidence>
<dbReference type="AlphaFoldDB" id="A0A6G1HUA4"/>
<evidence type="ECO:0000256" key="10">
    <source>
        <dbReference type="PIRNR" id="PIRNR005290"/>
    </source>
</evidence>